<organism evidence="1 2">
    <name type="scientific">Methanochimaera problematica</name>
    <dbReference type="NCBI Taxonomy" id="2609417"/>
    <lineage>
        <taxon>Archaea</taxon>
        <taxon>Methanobacteriati</taxon>
        <taxon>Methanobacteriota</taxon>
        <taxon>Stenosarchaea group</taxon>
        <taxon>Methanomicrobia</taxon>
        <taxon>Methanomicrobiales</taxon>
        <taxon>Methanomicrobiaceae</taxon>
        <taxon>Methanochimaera</taxon>
    </lineage>
</organism>
<name>A0AA97FDG6_9EURY</name>
<keyword evidence="2" id="KW-1185">Reference proteome</keyword>
<reference evidence="1 2" key="1">
    <citation type="submission" date="2019-09" db="EMBL/GenBank/DDBJ databases">
        <title>The complete genome of Methanoplanus sp. FWC-SCC4.</title>
        <authorList>
            <person name="Chen S.-C."/>
            <person name="Zhou Y.-Z."/>
            <person name="Lai M.-C."/>
        </authorList>
    </citation>
    <scope>NUCLEOTIDE SEQUENCE [LARGE SCALE GENOMIC DNA]</scope>
    <source>
        <strain evidence="1 2">FWC-SCC4</strain>
    </source>
</reference>
<protein>
    <recommendedName>
        <fullName evidence="3">DUF3821 domain-containing protein</fullName>
    </recommendedName>
</protein>
<dbReference type="EMBL" id="CP043875">
    <property type="protein sequence ID" value="WOF16013.1"/>
    <property type="molecule type" value="Genomic_DNA"/>
</dbReference>
<proteinExistence type="predicted"/>
<dbReference type="KEGG" id="mefw:F1737_04490"/>
<accession>A0AA97FDG6</accession>
<evidence type="ECO:0008006" key="3">
    <source>
        <dbReference type="Google" id="ProtNLM"/>
    </source>
</evidence>
<gene>
    <name evidence="1" type="ORF">F1737_04490</name>
</gene>
<dbReference type="Proteomes" id="UP001301797">
    <property type="component" value="Chromosome"/>
</dbReference>
<evidence type="ECO:0000313" key="1">
    <source>
        <dbReference type="EMBL" id="WOF16013.1"/>
    </source>
</evidence>
<evidence type="ECO:0000313" key="2">
    <source>
        <dbReference type="Proteomes" id="UP001301797"/>
    </source>
</evidence>
<dbReference type="AlphaFoldDB" id="A0AA97FDG6"/>
<sequence>MFSKYNLTFGYAHKVSGVLLILMLFAGPVMALESGVMVNSDKEIVAKGDKITISGSAPGSDDVSFWLFGPDYQTRMTLHPEMDTEFSWEFIPDGANDTFIFTPDESRMIVISPNDRSYTLQSGQYYFILQTKGDDKKFDIKSTYSGGILEIISLKDNRSKLMTYCAGCPAGSEAADALIGLLDAPEVDDQYAKLSFLVEEPWARINEIPDISTGDALKITGTTNLAPGNEFIIQILSSSNTPDKSQEEQQTGELKRVSDVVSVIEGKQYNTWSYEADISTFVPGKYLIVINRDGYDSHLAWSTFDIVPNIETTETSGVTEPTQSGITPLPFFGALILLSIVLTGRRE</sequence>